<evidence type="ECO:0000313" key="9">
    <source>
        <dbReference type="WBParaSite" id="HNAJ_0001323601-mRNA-1"/>
    </source>
</evidence>
<comment type="catalytic activity">
    <reaction evidence="1">
        <text>N-terminal L-glutaminyl-[peptide] = N-terminal 5-oxo-L-prolyl-[peptide] + NH4(+)</text>
        <dbReference type="Rhea" id="RHEA:23652"/>
        <dbReference type="Rhea" id="RHEA-COMP:11736"/>
        <dbReference type="Rhea" id="RHEA-COMP:11846"/>
        <dbReference type="ChEBI" id="CHEBI:28938"/>
        <dbReference type="ChEBI" id="CHEBI:64722"/>
        <dbReference type="ChEBI" id="CHEBI:87215"/>
        <dbReference type="EC" id="2.3.2.5"/>
    </reaction>
</comment>
<dbReference type="OrthoDB" id="3907302at2759"/>
<keyword evidence="4" id="KW-0808">Transferase</keyword>
<dbReference type="STRING" id="102285.A0A0R3TZD7"/>
<name>A0A0R3TZD7_RODNA</name>
<sequence length="328" mass="37168">MVMNPLSYQDVETLSKILRMGNFDEILRNINIIRPIGSENHALVREYIKTTLENIGWEVELDTFTNLTVIGDVTFRNIIAINNRRASRRLVLACHYDSKMIQNFYGTIDSAVSCAIMVNIAVSLSKVLDSSEVCISKTNVLMLCQLDIALQLIFFDGEEAFHEWTDDDSIYGSRHLAAKMSMKGSNGCNDIDRIDLFILLDLVGAAGSTFPQYPHCDSRFYDVLRNLELISRPLFLPKSGSVGASSLLSYFSPRSYRGIQDDHIPFLRRRVPVLHLIPAPFPPQWHDVSDNIENVDRKAVHDVQLLVAAFLCQYLQISPSRVHHDSYS</sequence>
<keyword evidence="8" id="KW-1185">Reference proteome</keyword>
<evidence type="ECO:0000256" key="5">
    <source>
        <dbReference type="ARBA" id="ARBA00023315"/>
    </source>
</evidence>
<dbReference type="PANTHER" id="PTHR12283:SF6">
    <property type="entry name" value="GLUTAMINYL-PEPTIDE CYCLOTRANSFERASE-RELATED"/>
    <property type="match status" value="1"/>
</dbReference>
<reference evidence="9" key="1">
    <citation type="submission" date="2017-02" db="UniProtKB">
        <authorList>
            <consortium name="WormBaseParasite"/>
        </authorList>
    </citation>
    <scope>IDENTIFICATION</scope>
</reference>
<accession>A0A0R3TZD7</accession>
<dbReference type="Pfam" id="PF04389">
    <property type="entry name" value="Peptidase_M28"/>
    <property type="match status" value="1"/>
</dbReference>
<dbReference type="WBParaSite" id="HNAJ_0001323601-mRNA-1">
    <property type="protein sequence ID" value="HNAJ_0001323601-mRNA-1"/>
    <property type="gene ID" value="HNAJ_0001323601"/>
</dbReference>
<evidence type="ECO:0000313" key="8">
    <source>
        <dbReference type="Proteomes" id="UP000278807"/>
    </source>
</evidence>
<proteinExistence type="inferred from homology"/>
<dbReference type="GO" id="GO:0008270">
    <property type="term" value="F:zinc ion binding"/>
    <property type="evidence" value="ECO:0007669"/>
    <property type="project" value="TreeGrafter"/>
</dbReference>
<dbReference type="Gene3D" id="3.40.630.10">
    <property type="entry name" value="Zn peptidases"/>
    <property type="match status" value="1"/>
</dbReference>
<reference evidence="7 8" key="2">
    <citation type="submission" date="2018-11" db="EMBL/GenBank/DDBJ databases">
        <authorList>
            <consortium name="Pathogen Informatics"/>
        </authorList>
    </citation>
    <scope>NUCLEOTIDE SEQUENCE [LARGE SCALE GENOMIC DNA]</scope>
</reference>
<dbReference type="PANTHER" id="PTHR12283">
    <property type="entry name" value="GLUTAMINYL-PEPTIDE CYCLOTRANSFERASE"/>
    <property type="match status" value="1"/>
</dbReference>
<evidence type="ECO:0000256" key="1">
    <source>
        <dbReference type="ARBA" id="ARBA00000001"/>
    </source>
</evidence>
<evidence type="ECO:0000256" key="4">
    <source>
        <dbReference type="ARBA" id="ARBA00022679"/>
    </source>
</evidence>
<dbReference type="Proteomes" id="UP000278807">
    <property type="component" value="Unassembled WGS sequence"/>
</dbReference>
<dbReference type="InterPro" id="IPR007484">
    <property type="entry name" value="Peptidase_M28"/>
</dbReference>
<protein>
    <recommendedName>
        <fullName evidence="3">glutaminyl-peptide cyclotransferase</fullName>
        <ecNumber evidence="3">2.3.2.5</ecNumber>
    </recommendedName>
</protein>
<keyword evidence="5" id="KW-0012">Acyltransferase</keyword>
<dbReference type="EMBL" id="UZAE01015112">
    <property type="protein sequence ID" value="VDO15258.1"/>
    <property type="molecule type" value="Genomic_DNA"/>
</dbReference>
<dbReference type="GO" id="GO:0016603">
    <property type="term" value="F:glutaminyl-peptide cyclotransferase activity"/>
    <property type="evidence" value="ECO:0007669"/>
    <property type="project" value="UniProtKB-EC"/>
</dbReference>
<dbReference type="InterPro" id="IPR040234">
    <property type="entry name" value="QC/QCL"/>
</dbReference>
<dbReference type="AlphaFoldDB" id="A0A0R3TZD7"/>
<dbReference type="EC" id="2.3.2.5" evidence="3"/>
<evidence type="ECO:0000259" key="6">
    <source>
        <dbReference type="Pfam" id="PF04389"/>
    </source>
</evidence>
<comment type="similarity">
    <text evidence="2">Belongs to the glutaminyl-peptide cyclotransferase family.</text>
</comment>
<evidence type="ECO:0000256" key="3">
    <source>
        <dbReference type="ARBA" id="ARBA00012012"/>
    </source>
</evidence>
<organism evidence="9">
    <name type="scientific">Rodentolepis nana</name>
    <name type="common">Dwarf tapeworm</name>
    <name type="synonym">Hymenolepis nana</name>
    <dbReference type="NCBI Taxonomy" id="102285"/>
    <lineage>
        <taxon>Eukaryota</taxon>
        <taxon>Metazoa</taxon>
        <taxon>Spiralia</taxon>
        <taxon>Lophotrochozoa</taxon>
        <taxon>Platyhelminthes</taxon>
        <taxon>Cestoda</taxon>
        <taxon>Eucestoda</taxon>
        <taxon>Cyclophyllidea</taxon>
        <taxon>Hymenolepididae</taxon>
        <taxon>Rodentolepis</taxon>
    </lineage>
</organism>
<evidence type="ECO:0000256" key="2">
    <source>
        <dbReference type="ARBA" id="ARBA00006014"/>
    </source>
</evidence>
<evidence type="ECO:0000313" key="7">
    <source>
        <dbReference type="EMBL" id="VDO15258.1"/>
    </source>
</evidence>
<gene>
    <name evidence="7" type="ORF">HNAJ_LOCUS13210</name>
</gene>
<dbReference type="SUPFAM" id="SSF53187">
    <property type="entry name" value="Zn-dependent exopeptidases"/>
    <property type="match status" value="1"/>
</dbReference>
<feature type="domain" description="Peptidase M28" evidence="6">
    <location>
        <begin position="77"/>
        <end position="310"/>
    </location>
</feature>